<gene>
    <name evidence="2" type="ORF">EJB05_00795</name>
</gene>
<dbReference type="Proteomes" id="UP000324897">
    <property type="component" value="Chromosome 6"/>
</dbReference>
<dbReference type="Gramene" id="TVU49482">
    <property type="protein sequence ID" value="TVU49482"/>
    <property type="gene ID" value="EJB05_00795"/>
</dbReference>
<name>A0A5J9WL92_9POAL</name>
<evidence type="ECO:0000256" key="1">
    <source>
        <dbReference type="SAM" id="MobiDB-lite"/>
    </source>
</evidence>
<accession>A0A5J9WL92</accession>
<dbReference type="EMBL" id="RWGY01000002">
    <property type="protein sequence ID" value="TVU49482.1"/>
    <property type="molecule type" value="Genomic_DNA"/>
</dbReference>
<sequence length="297" mass="31502">MTAGGGEFSTFALPEPRKSKALVEKYDFRVVGKDTNGTLQLVRVFGAGDIEVLKLARSCSGECVVERRANMSQLTRVERNWRVAANPNPRVRRRRQGKAGPVRLRLKGLGGRGAVARWEAAGSGRVRGRPACAGGRAELRVPRCPASRLPHPRASISSESPPKPRPLLRFPSRPPPDPHAGTQLTRGSRVAGPGVMRPSRPAVHPVEAPTPAQAEGQEQANGGDVVTQPRGVRMKDPPGAPGTPAGLGLCLAQAFFAAAALAVMAATNDFPSVSAFRSVGLGPFSWILQLLTCEPIC</sequence>
<evidence type="ECO:0000313" key="2">
    <source>
        <dbReference type="EMBL" id="TVU49482.1"/>
    </source>
</evidence>
<evidence type="ECO:0008006" key="4">
    <source>
        <dbReference type="Google" id="ProtNLM"/>
    </source>
</evidence>
<feature type="non-terminal residue" evidence="2">
    <location>
        <position position="1"/>
    </location>
</feature>
<protein>
    <recommendedName>
        <fullName evidence="4">CASP-like protein</fullName>
    </recommendedName>
</protein>
<feature type="region of interest" description="Disordered" evidence="1">
    <location>
        <begin position="143"/>
        <end position="230"/>
    </location>
</feature>
<proteinExistence type="predicted"/>
<dbReference type="OrthoDB" id="976046at2759"/>
<comment type="caution">
    <text evidence="2">The sequence shown here is derived from an EMBL/GenBank/DDBJ whole genome shotgun (WGS) entry which is preliminary data.</text>
</comment>
<evidence type="ECO:0000313" key="3">
    <source>
        <dbReference type="Proteomes" id="UP000324897"/>
    </source>
</evidence>
<dbReference type="AlphaFoldDB" id="A0A5J9WL92"/>
<organism evidence="2 3">
    <name type="scientific">Eragrostis curvula</name>
    <name type="common">weeping love grass</name>
    <dbReference type="NCBI Taxonomy" id="38414"/>
    <lineage>
        <taxon>Eukaryota</taxon>
        <taxon>Viridiplantae</taxon>
        <taxon>Streptophyta</taxon>
        <taxon>Embryophyta</taxon>
        <taxon>Tracheophyta</taxon>
        <taxon>Spermatophyta</taxon>
        <taxon>Magnoliopsida</taxon>
        <taxon>Liliopsida</taxon>
        <taxon>Poales</taxon>
        <taxon>Poaceae</taxon>
        <taxon>PACMAD clade</taxon>
        <taxon>Chloridoideae</taxon>
        <taxon>Eragrostideae</taxon>
        <taxon>Eragrostidinae</taxon>
        <taxon>Eragrostis</taxon>
    </lineage>
</organism>
<reference evidence="2 3" key="1">
    <citation type="journal article" date="2019" name="Sci. Rep.">
        <title>A high-quality genome of Eragrostis curvula grass provides insights into Poaceae evolution and supports new strategies to enhance forage quality.</title>
        <authorList>
            <person name="Carballo J."/>
            <person name="Santos B.A.C.M."/>
            <person name="Zappacosta D."/>
            <person name="Garbus I."/>
            <person name="Selva J.P."/>
            <person name="Gallo C.A."/>
            <person name="Diaz A."/>
            <person name="Albertini E."/>
            <person name="Caccamo M."/>
            <person name="Echenique V."/>
        </authorList>
    </citation>
    <scope>NUCLEOTIDE SEQUENCE [LARGE SCALE GENOMIC DNA]</scope>
    <source>
        <strain evidence="3">cv. Victoria</strain>
        <tissue evidence="2">Leaf</tissue>
    </source>
</reference>
<keyword evidence="3" id="KW-1185">Reference proteome</keyword>